<keyword evidence="4" id="KW-1185">Reference proteome</keyword>
<dbReference type="Proteomes" id="UP000241462">
    <property type="component" value="Unassembled WGS sequence"/>
</dbReference>
<feature type="compositionally biased region" description="Low complexity" evidence="2">
    <location>
        <begin position="350"/>
        <end position="364"/>
    </location>
</feature>
<gene>
    <name evidence="3" type="ORF">BD289DRAFT_449666</name>
</gene>
<dbReference type="InParanoid" id="A0A2T3ALP0"/>
<name>A0A2T3ALP0_9PEZI</name>
<feature type="compositionally biased region" description="Polar residues" evidence="2">
    <location>
        <begin position="102"/>
        <end position="123"/>
    </location>
</feature>
<feature type="compositionally biased region" description="Low complexity" evidence="2">
    <location>
        <begin position="410"/>
        <end position="421"/>
    </location>
</feature>
<evidence type="ECO:0000313" key="3">
    <source>
        <dbReference type="EMBL" id="PSS03280.1"/>
    </source>
</evidence>
<feature type="compositionally biased region" description="Polar residues" evidence="2">
    <location>
        <begin position="278"/>
        <end position="290"/>
    </location>
</feature>
<sequence length="548" mass="59850">MTKLPSDSFLPSGAMEAELQLSLAGLANLTGSYTSSSVISPLSLPGGVQYFEPRTRPSVTSHPNAVTARTWSPIDGIASADPPQAQPASFLSPHLTPIPSHAQYQLQSQRHPQQRASSLSPTRGPSRRRRHDAYDRRAGAMESDLARQAPSSGVSVPVDTISGTGSGLITVRKPAVRINSVHDSMATEYRSSALDQDYRRLERMRQAFDDERRHLQASRDRAEEVYKEIINEVEDDHARQRSQWETEKFELQSQVMQLQNRLKEFEARLKTSPDIISPSLQPRSSSQISPAGQPGAFPPTVCRRTSTDSPLTAMDCGPSKVIDVQEYHKDLEGIHLRENFVKMETFTDTPPSSESKPASRSSSPPQHPDGSRALARARSIRALRADAHSRLTINAGHTPTVSLSVAHTGTSNTVVSSGSNTPTLMSGDGAMSSDGNEFKHESSEPAEPAPTHADNEHAPAIMDPSDDDVELKGPLMLRNMPAKDEFFLKKLSDKLEKAASGEDDATPTVLRHSDDEDENETSKPKDVEDIPLKLRSTCSNFGKPFGVA</sequence>
<feature type="coiled-coil region" evidence="1">
    <location>
        <begin position="212"/>
        <end position="268"/>
    </location>
</feature>
<feature type="region of interest" description="Disordered" evidence="2">
    <location>
        <begin position="274"/>
        <end position="309"/>
    </location>
</feature>
<keyword evidence="1" id="KW-0175">Coiled coil</keyword>
<feature type="region of interest" description="Disordered" evidence="2">
    <location>
        <begin position="410"/>
        <end position="476"/>
    </location>
</feature>
<dbReference type="EMBL" id="KZ678376">
    <property type="protein sequence ID" value="PSS03280.1"/>
    <property type="molecule type" value="Genomic_DNA"/>
</dbReference>
<feature type="region of interest" description="Disordered" evidence="2">
    <location>
        <begin position="496"/>
        <end position="530"/>
    </location>
</feature>
<feature type="region of interest" description="Disordered" evidence="2">
    <location>
        <begin position="74"/>
        <end position="158"/>
    </location>
</feature>
<feature type="region of interest" description="Disordered" evidence="2">
    <location>
        <begin position="346"/>
        <end position="374"/>
    </location>
</feature>
<dbReference type="OrthoDB" id="5427699at2759"/>
<feature type="compositionally biased region" description="Basic and acidic residues" evidence="2">
    <location>
        <begin position="520"/>
        <end position="530"/>
    </location>
</feature>
<dbReference type="AlphaFoldDB" id="A0A2T3ALP0"/>
<evidence type="ECO:0000256" key="1">
    <source>
        <dbReference type="SAM" id="Coils"/>
    </source>
</evidence>
<evidence type="ECO:0000313" key="4">
    <source>
        <dbReference type="Proteomes" id="UP000241462"/>
    </source>
</evidence>
<protein>
    <submittedName>
        <fullName evidence="3">Uncharacterized protein</fullName>
    </submittedName>
</protein>
<proteinExistence type="predicted"/>
<accession>A0A2T3ALP0</accession>
<reference evidence="3 4" key="1">
    <citation type="journal article" date="2018" name="Mycol. Prog.">
        <title>Coniella lustricola, a new species from submerged detritus.</title>
        <authorList>
            <person name="Raudabaugh D.B."/>
            <person name="Iturriaga T."/>
            <person name="Carver A."/>
            <person name="Mondo S."/>
            <person name="Pangilinan J."/>
            <person name="Lipzen A."/>
            <person name="He G."/>
            <person name="Amirebrahimi M."/>
            <person name="Grigoriev I.V."/>
            <person name="Miller A.N."/>
        </authorList>
    </citation>
    <scope>NUCLEOTIDE SEQUENCE [LARGE SCALE GENOMIC DNA]</scope>
    <source>
        <strain evidence="3 4">B22-T-1</strain>
    </source>
</reference>
<evidence type="ECO:0000256" key="2">
    <source>
        <dbReference type="SAM" id="MobiDB-lite"/>
    </source>
</evidence>
<feature type="compositionally biased region" description="Low complexity" evidence="2">
    <location>
        <begin position="78"/>
        <end position="89"/>
    </location>
</feature>
<organism evidence="3 4">
    <name type="scientific">Coniella lustricola</name>
    <dbReference type="NCBI Taxonomy" id="2025994"/>
    <lineage>
        <taxon>Eukaryota</taxon>
        <taxon>Fungi</taxon>
        <taxon>Dikarya</taxon>
        <taxon>Ascomycota</taxon>
        <taxon>Pezizomycotina</taxon>
        <taxon>Sordariomycetes</taxon>
        <taxon>Sordariomycetidae</taxon>
        <taxon>Diaporthales</taxon>
        <taxon>Schizoparmaceae</taxon>
        <taxon>Coniella</taxon>
    </lineage>
</organism>